<organism evidence="2 3">
    <name type="scientific">Fragilariopsis cylindrus CCMP1102</name>
    <dbReference type="NCBI Taxonomy" id="635003"/>
    <lineage>
        <taxon>Eukaryota</taxon>
        <taxon>Sar</taxon>
        <taxon>Stramenopiles</taxon>
        <taxon>Ochrophyta</taxon>
        <taxon>Bacillariophyta</taxon>
        <taxon>Bacillariophyceae</taxon>
        <taxon>Bacillariophycidae</taxon>
        <taxon>Bacillariales</taxon>
        <taxon>Bacillariaceae</taxon>
        <taxon>Fragilariopsis</taxon>
    </lineage>
</organism>
<reference evidence="2 3" key="1">
    <citation type="submission" date="2016-09" db="EMBL/GenBank/DDBJ databases">
        <title>Extensive genetic diversity and differential bi-allelic expression allows diatom success in the polar Southern Ocean.</title>
        <authorList>
            <consortium name="DOE Joint Genome Institute"/>
            <person name="Mock T."/>
            <person name="Otillar R.P."/>
            <person name="Strauss J."/>
            <person name="Dupont C."/>
            <person name="Frickenhaus S."/>
            <person name="Maumus F."/>
            <person name="Mcmullan M."/>
            <person name="Sanges R."/>
            <person name="Schmutz J."/>
            <person name="Toseland A."/>
            <person name="Valas R."/>
            <person name="Veluchamy A."/>
            <person name="Ward B.J."/>
            <person name="Allen A."/>
            <person name="Barry K."/>
            <person name="Falciatore A."/>
            <person name="Ferrante M."/>
            <person name="Fortunato A.E."/>
            <person name="Gloeckner G."/>
            <person name="Gruber A."/>
            <person name="Hipkin R."/>
            <person name="Janech M."/>
            <person name="Kroth P."/>
            <person name="Leese F."/>
            <person name="Lindquist E."/>
            <person name="Lyon B.R."/>
            <person name="Martin J."/>
            <person name="Mayer C."/>
            <person name="Parker M."/>
            <person name="Quesneville H."/>
            <person name="Raymond J."/>
            <person name="Uhlig C."/>
            <person name="Valentin K.U."/>
            <person name="Worden A.Z."/>
            <person name="Armbrust E.V."/>
            <person name="Bowler C."/>
            <person name="Green B."/>
            <person name="Moulton V."/>
            <person name="Van Oosterhout C."/>
            <person name="Grigoriev I."/>
        </authorList>
    </citation>
    <scope>NUCLEOTIDE SEQUENCE [LARGE SCALE GENOMIC DNA]</scope>
    <source>
        <strain evidence="2 3">CCMP1102</strain>
    </source>
</reference>
<gene>
    <name evidence="2" type="ORF">FRACYDRAFT_275378</name>
</gene>
<dbReference type="InParanoid" id="A0A1E7FEC0"/>
<name>A0A1E7FEC0_9STRA</name>
<dbReference type="EMBL" id="KV784358">
    <property type="protein sequence ID" value="OEU16518.1"/>
    <property type="molecule type" value="Genomic_DNA"/>
</dbReference>
<dbReference type="Proteomes" id="UP000095751">
    <property type="component" value="Unassembled WGS sequence"/>
</dbReference>
<dbReference type="KEGG" id="fcy:FRACYDRAFT_275378"/>
<feature type="transmembrane region" description="Helical" evidence="1">
    <location>
        <begin position="108"/>
        <end position="130"/>
    </location>
</feature>
<dbReference type="OrthoDB" id="10540535at2759"/>
<accession>A0A1E7FEC0</accession>
<evidence type="ECO:0000313" key="3">
    <source>
        <dbReference type="Proteomes" id="UP000095751"/>
    </source>
</evidence>
<evidence type="ECO:0000256" key="1">
    <source>
        <dbReference type="SAM" id="Phobius"/>
    </source>
</evidence>
<dbReference type="AlphaFoldDB" id="A0A1E7FEC0"/>
<keyword evidence="3" id="KW-1185">Reference proteome</keyword>
<keyword evidence="1" id="KW-0472">Membrane</keyword>
<keyword evidence="1" id="KW-0812">Transmembrane</keyword>
<proteinExistence type="predicted"/>
<evidence type="ECO:0000313" key="2">
    <source>
        <dbReference type="EMBL" id="OEU16518.1"/>
    </source>
</evidence>
<protein>
    <submittedName>
        <fullName evidence="2">Uncharacterized protein</fullName>
    </submittedName>
</protein>
<keyword evidence="1" id="KW-1133">Transmembrane helix</keyword>
<sequence length="183" mass="20890">MSVRYDLLELFPIDLCGDWIESYTGNSSEICPGWDGSYYFSLPYTLPYDKDDITTWLATGWQGVSRLNIYAGASASSTLLTDCKLYWHVYVTPPTDEVDGWKQLPSGAQVGVVVASILAFFCCCCSYLTCCRRRRRHVANNIESDDGDLTAFKVLDDKEDKRKGRKKNRWSKSIYRDFVAIDR</sequence>